<evidence type="ECO:0000313" key="2">
    <source>
        <dbReference type="EMBL" id="QWV98811.1"/>
    </source>
</evidence>
<sequence length="103" mass="11966">MSQEALKAEVTRKALELCCDRIRKSRHVTLPETLESIKHQLEWQLAYFEGRNSEREKLHKLVYGHYAVREIDEEDQEFISALAKAFYVASSTAKGLKLDEKLV</sequence>
<feature type="domain" description="Tsi6" evidence="1">
    <location>
        <begin position="11"/>
        <end position="90"/>
    </location>
</feature>
<evidence type="ECO:0000259" key="1">
    <source>
        <dbReference type="Pfam" id="PF18660"/>
    </source>
</evidence>
<dbReference type="Pfam" id="PF18660">
    <property type="entry name" value="Tsi6"/>
    <property type="match status" value="1"/>
</dbReference>
<keyword evidence="3" id="KW-1185">Reference proteome</keyword>
<gene>
    <name evidence="2" type="ORF">KP005_05870</name>
</gene>
<protein>
    <recommendedName>
        <fullName evidence="1">Tsi6 domain-containing protein</fullName>
    </recommendedName>
</protein>
<dbReference type="InterPro" id="IPR040818">
    <property type="entry name" value="Tsi6"/>
</dbReference>
<reference evidence="2 3" key="1">
    <citation type="submission" date="2021-06" db="EMBL/GenBank/DDBJ databases">
        <title>Gemonas diversity in paddy soil.</title>
        <authorList>
            <person name="Liu G."/>
        </authorList>
    </citation>
    <scope>NUCLEOTIDE SEQUENCE [LARGE SCALE GENOMIC DNA]</scope>
    <source>
        <strain evidence="2 3">RG29</strain>
    </source>
</reference>
<proteinExistence type="predicted"/>
<accession>A0ABX8JLG4</accession>
<name>A0ABX8JLG4_9BACT</name>
<dbReference type="Proteomes" id="UP000683493">
    <property type="component" value="Chromosome"/>
</dbReference>
<dbReference type="EMBL" id="CP076724">
    <property type="protein sequence ID" value="QWV98811.1"/>
    <property type="molecule type" value="Genomic_DNA"/>
</dbReference>
<evidence type="ECO:0000313" key="3">
    <source>
        <dbReference type="Proteomes" id="UP000683493"/>
    </source>
</evidence>
<organism evidence="2 3">
    <name type="scientific">Geomonas diazotrophica</name>
    <dbReference type="NCBI Taxonomy" id="2843197"/>
    <lineage>
        <taxon>Bacteria</taxon>
        <taxon>Pseudomonadati</taxon>
        <taxon>Thermodesulfobacteriota</taxon>
        <taxon>Desulfuromonadia</taxon>
        <taxon>Geobacterales</taxon>
        <taxon>Geobacteraceae</taxon>
        <taxon>Geomonas</taxon>
    </lineage>
</organism>